<feature type="compositionally biased region" description="Polar residues" evidence="1">
    <location>
        <begin position="1439"/>
        <end position="1448"/>
    </location>
</feature>
<feature type="region of interest" description="Disordered" evidence="1">
    <location>
        <begin position="500"/>
        <end position="520"/>
    </location>
</feature>
<feature type="region of interest" description="Disordered" evidence="1">
    <location>
        <begin position="1179"/>
        <end position="1245"/>
    </location>
</feature>
<reference evidence="2 3" key="1">
    <citation type="submission" date="2014-07" db="EMBL/GenBank/DDBJ databases">
        <title>Genomic and transcriptomic analysis on Apis cerana provide comprehensive insights into honey bee biology.</title>
        <authorList>
            <person name="Diao Q."/>
            <person name="Sun L."/>
            <person name="Zheng H."/>
            <person name="Zheng H."/>
            <person name="Xu S."/>
            <person name="Wang S."/>
            <person name="Zeng Z."/>
            <person name="Hu F."/>
            <person name="Su S."/>
            <person name="Wu J."/>
        </authorList>
    </citation>
    <scope>NUCLEOTIDE SEQUENCE [LARGE SCALE GENOMIC DNA]</scope>
    <source>
        <tissue evidence="2">Pupae without intestine</tissue>
    </source>
</reference>
<feature type="compositionally biased region" description="Basic and acidic residues" evidence="1">
    <location>
        <begin position="860"/>
        <end position="872"/>
    </location>
</feature>
<keyword evidence="3" id="KW-1185">Reference proteome</keyword>
<gene>
    <name evidence="2" type="ORF">APICC_00643</name>
</gene>
<feature type="compositionally biased region" description="Polar residues" evidence="1">
    <location>
        <begin position="280"/>
        <end position="290"/>
    </location>
</feature>
<feature type="compositionally biased region" description="Basic and acidic residues" evidence="1">
    <location>
        <begin position="183"/>
        <end position="193"/>
    </location>
</feature>
<feature type="compositionally biased region" description="Polar residues" evidence="1">
    <location>
        <begin position="783"/>
        <end position="797"/>
    </location>
</feature>
<accession>A0A2A3E9T8</accession>
<feature type="region of interest" description="Disordered" evidence="1">
    <location>
        <begin position="40"/>
        <end position="92"/>
    </location>
</feature>
<dbReference type="STRING" id="94128.A0A2A3E9T8"/>
<feature type="compositionally biased region" description="Basic and acidic residues" evidence="1">
    <location>
        <begin position="766"/>
        <end position="779"/>
    </location>
</feature>
<feature type="compositionally biased region" description="Polar residues" evidence="1">
    <location>
        <begin position="154"/>
        <end position="182"/>
    </location>
</feature>
<feature type="compositionally biased region" description="Basic and acidic residues" evidence="1">
    <location>
        <begin position="1194"/>
        <end position="1225"/>
    </location>
</feature>
<feature type="compositionally biased region" description="Acidic residues" evidence="1">
    <location>
        <begin position="835"/>
        <end position="847"/>
    </location>
</feature>
<feature type="compositionally biased region" description="Acidic residues" evidence="1">
    <location>
        <begin position="952"/>
        <end position="961"/>
    </location>
</feature>
<feature type="region of interest" description="Disordered" evidence="1">
    <location>
        <begin position="310"/>
        <end position="334"/>
    </location>
</feature>
<feature type="region of interest" description="Disordered" evidence="1">
    <location>
        <begin position="766"/>
        <end position="963"/>
    </location>
</feature>
<dbReference type="OrthoDB" id="6107953at2759"/>
<evidence type="ECO:0000313" key="3">
    <source>
        <dbReference type="Proteomes" id="UP000242457"/>
    </source>
</evidence>
<feature type="compositionally biased region" description="Low complexity" evidence="1">
    <location>
        <begin position="798"/>
        <end position="833"/>
    </location>
</feature>
<feature type="compositionally biased region" description="Basic and acidic residues" evidence="1">
    <location>
        <begin position="135"/>
        <end position="146"/>
    </location>
</feature>
<name>A0A2A3E9T8_APICC</name>
<feature type="compositionally biased region" description="Low complexity" evidence="1">
    <location>
        <begin position="1426"/>
        <end position="1438"/>
    </location>
</feature>
<feature type="compositionally biased region" description="Low complexity" evidence="1">
    <location>
        <begin position="200"/>
        <end position="272"/>
    </location>
</feature>
<feature type="region of interest" description="Disordered" evidence="1">
    <location>
        <begin position="1416"/>
        <end position="1448"/>
    </location>
</feature>
<feature type="compositionally biased region" description="Polar residues" evidence="1">
    <location>
        <begin position="873"/>
        <end position="895"/>
    </location>
</feature>
<feature type="compositionally biased region" description="Polar residues" evidence="1">
    <location>
        <begin position="319"/>
        <end position="332"/>
    </location>
</feature>
<feature type="compositionally biased region" description="Polar residues" evidence="1">
    <location>
        <begin position="1416"/>
        <end position="1425"/>
    </location>
</feature>
<evidence type="ECO:0000313" key="2">
    <source>
        <dbReference type="EMBL" id="PBC28052.1"/>
    </source>
</evidence>
<protein>
    <submittedName>
        <fullName evidence="2">Uncharacterized protein</fullName>
    </submittedName>
</protein>
<sequence>MDPNIESQAPTTRKPLIPSNDAYEPPAAIQNAMLTKDKKPFTYTPGMGGKLDLSQIRSPRMARRVAKNANDEGIEGPPKSALETKPTPAPNTANLFIQPQVAIPVFPTNIPAQASVNRTPSTPPANRIQPSTPEKQPESPKAKVETKVIPTIAVQPNTPESPSTPTQVTLTKAPTPWLQNKNKPQEELPEWAKRSSVNKQSSVESPTSPPVSSSSIQQPQSPQWQQTQQRQQPVQQRPQSLPQIQQRPVQIQQQSQQYQYQQPQGQQFNQQQKRPFSGPPVTQQANPQTQHQERVIPIRIEDRPSVFDVKQEPGHHQFKQSSPHQQRWGQPTVQNQSQVRNQMQNQTQNQMQSQSTGGAYIIPIMIEGNDKKTGAPISSNTYSQPIVRNNVPNTENQNTRVATQRIVPVQVQQSDSVPVQSRSFRVLQKITDTDTANDVDTEQMRKLQLSEDDRILMNKFKEQIDNESSLHHEEDPRYRGGAIPSRAFRFLQTMTESGDAPVVNTTQRPPSAINKKQNRNSKTFEEMQANLPPSEQQVPEPKKYMGSAIPSRSFRILQAMTAPESVATQENRQADYHCQTENNVPGNQQGVFLSPSPPFWTHDSGWWGYYPLLYPGISNESYPYHPDNTAYVYFPIYNQNYPSYPQLDSTNCKNSYSNVYPPYMIPVSLQNCNNFNHSCEQANNDMDVFKIPPTMNIPDILENIQENNELENKILKENNDANCQEQWEKGNDMARTASNNSRDSDCTTAMNITDEEEFPDEIVVSEENKNDQQSEKSEIKSCPNGSLNVNVPNYTYIDTSDSSDSSDSTDSNNSTDSESQSDNESIIESSKSDNNSDDSSSDSDDSDSYLAYSTGLNPHGRLDKDDNERNSMRDYSNNEYCNDQDQEASSKNNTDSESDMEEQVEKKEKKTDTNTFPHKLSVIYEDIERPDSESPRPQIKNVKDWNKTPFEATDDPPDDSDAPTVSVSLPLRFKFSVSENNEDVTTVIVGDSTIKPDRDHNKEEKEKKKKLEIQENNNHLEKINDVSANFLIKNNTSVNFTVKKEVKNESIDDTRKEKNHSRIKENEDPVVPHVNFTLRKIPTRFNKINFEETVETEFTIKRKSSVKKEEDKTIKAQEEHLNNTNVKNNDSVGKECSNKENNTVYITRIKETGLETRDINRNILKPEVIVSECKWTDDSNKERSNKFQNTNSNLKDKISLENNDSLKKNKIEEDIDEKAGKESKHLLSVQNSREETDDEDSGVTSDMSRMISEVDTDSECTSSKNRKYQRTQTHSRLFRLLNDDSILPEDTEKINQSSSREYLSLPLKSNNFNYDENYCSNYSSGVTSPEYSPISEQSWKRLHDADQNGDVYRRQDRTSCKEDPYYQAWKTPKSSTSVLDHDVIPSLAFKILESRRPPWSYKVNVLCPRIKSTKSVPQTLKTGKQTNSTVSSSNNSSSFQANLKNDHC</sequence>
<feature type="compositionally biased region" description="Polar residues" evidence="1">
    <location>
        <begin position="1"/>
        <end position="11"/>
    </location>
</feature>
<organism evidence="2 3">
    <name type="scientific">Apis cerana cerana</name>
    <name type="common">Oriental honeybee</name>
    <dbReference type="NCBI Taxonomy" id="94128"/>
    <lineage>
        <taxon>Eukaryota</taxon>
        <taxon>Metazoa</taxon>
        <taxon>Ecdysozoa</taxon>
        <taxon>Arthropoda</taxon>
        <taxon>Hexapoda</taxon>
        <taxon>Insecta</taxon>
        <taxon>Pterygota</taxon>
        <taxon>Neoptera</taxon>
        <taxon>Endopterygota</taxon>
        <taxon>Hymenoptera</taxon>
        <taxon>Apocrita</taxon>
        <taxon>Aculeata</taxon>
        <taxon>Apoidea</taxon>
        <taxon>Anthophila</taxon>
        <taxon>Apidae</taxon>
        <taxon>Apis</taxon>
    </lineage>
</organism>
<feature type="compositionally biased region" description="Basic and acidic residues" evidence="1">
    <location>
        <begin position="903"/>
        <end position="912"/>
    </location>
</feature>
<proteinExistence type="predicted"/>
<feature type="region of interest" description="Disordered" evidence="1">
    <location>
        <begin position="1"/>
        <end position="25"/>
    </location>
</feature>
<evidence type="ECO:0000256" key="1">
    <source>
        <dbReference type="SAM" id="MobiDB-lite"/>
    </source>
</evidence>
<dbReference type="Proteomes" id="UP000242457">
    <property type="component" value="Unassembled WGS sequence"/>
</dbReference>
<dbReference type="EMBL" id="KZ288325">
    <property type="protein sequence ID" value="PBC28052.1"/>
    <property type="molecule type" value="Genomic_DNA"/>
</dbReference>
<feature type="region of interest" description="Disordered" evidence="1">
    <location>
        <begin position="112"/>
        <end position="297"/>
    </location>
</feature>